<accession>A0A0L8G753</accession>
<sequence>MCDCMLKIYNCTFDLLFDYFALANLAFVTSNYYKIKFTLIVNLFSLAFE</sequence>
<protein>
    <submittedName>
        <fullName evidence="1">Uncharacterized protein</fullName>
    </submittedName>
</protein>
<organism evidence="1">
    <name type="scientific">Octopus bimaculoides</name>
    <name type="common">California two-spotted octopus</name>
    <dbReference type="NCBI Taxonomy" id="37653"/>
    <lineage>
        <taxon>Eukaryota</taxon>
        <taxon>Metazoa</taxon>
        <taxon>Spiralia</taxon>
        <taxon>Lophotrochozoa</taxon>
        <taxon>Mollusca</taxon>
        <taxon>Cephalopoda</taxon>
        <taxon>Coleoidea</taxon>
        <taxon>Octopodiformes</taxon>
        <taxon>Octopoda</taxon>
        <taxon>Incirrata</taxon>
        <taxon>Octopodidae</taxon>
        <taxon>Octopus</taxon>
    </lineage>
</organism>
<proteinExistence type="predicted"/>
<reference evidence="1" key="1">
    <citation type="submission" date="2015-07" db="EMBL/GenBank/DDBJ databases">
        <title>MeaNS - Measles Nucleotide Surveillance Program.</title>
        <authorList>
            <person name="Tran T."/>
            <person name="Druce J."/>
        </authorList>
    </citation>
    <scope>NUCLEOTIDE SEQUENCE</scope>
    <source>
        <strain evidence="1">UCB-OBI-ISO-001</strain>
        <tissue evidence="1">Gonad</tissue>
    </source>
</reference>
<dbReference type="AlphaFoldDB" id="A0A0L8G753"/>
<evidence type="ECO:0000313" key="1">
    <source>
        <dbReference type="EMBL" id="KOF72430.1"/>
    </source>
</evidence>
<gene>
    <name evidence="1" type="ORF">OCBIM_22039447mg</name>
</gene>
<dbReference type="EMBL" id="KQ423671">
    <property type="protein sequence ID" value="KOF72430.1"/>
    <property type="molecule type" value="Genomic_DNA"/>
</dbReference>
<name>A0A0L8G753_OCTBM</name>